<sequence length="363" mass="42104">MDQASVDEVLLIMEEEGFYTNLMNEGNDSLDWDSLSSMPVEDDMSNQLDENGMSSEPVTQQFPTAERTTVARPNQKRSKNFSEQKDKILVSAWLHVSLDPVLGTNQTRAAYWTRIYEHFYKTSKSTPDRSQNSLMHRWKTIQENVNKFCGHLSQIEGRRQSGVSIHDKIAQAIAVFKELEGKPFQFLHCRSLLRSQSKWHDKMKQITSQKPCATNRQKPSTDGSAKATPTNDETTNHVGEDNEPTETEEPKRPMGKKRAKEQLRRGETCTDAFDHLWEKKKEADAEKKKERDERHQKSYELDKQRLELDKKKVANETDEIQLKRMLEEERIMTMDISSKPLSQQQFYKSVQDEIIARRMNSSG</sequence>
<feature type="region of interest" description="Disordered" evidence="2">
    <location>
        <begin position="50"/>
        <end position="81"/>
    </location>
</feature>
<dbReference type="PANTHER" id="PTHR45125">
    <property type="entry name" value="F21J9.4-RELATED"/>
    <property type="match status" value="1"/>
</dbReference>
<keyword evidence="5" id="KW-1185">Reference proteome</keyword>
<feature type="domain" description="No apical meristem-associated C-terminal" evidence="3">
    <location>
        <begin position="182"/>
        <end position="354"/>
    </location>
</feature>
<dbReference type="PANTHER" id="PTHR45125:SF51">
    <property type="entry name" value="F21J9.4-RELATED"/>
    <property type="match status" value="1"/>
</dbReference>
<evidence type="ECO:0000256" key="1">
    <source>
        <dbReference type="SAM" id="Coils"/>
    </source>
</evidence>
<dbReference type="OMA" id="HPRYALM"/>
<reference evidence="4 5" key="1">
    <citation type="journal article" date="2005" name="PLoS Biol.">
        <title>The genomes of Oryza sativa: a history of duplications.</title>
        <authorList>
            <person name="Yu J."/>
            <person name="Wang J."/>
            <person name="Lin W."/>
            <person name="Li S."/>
            <person name="Li H."/>
            <person name="Zhou J."/>
            <person name="Ni P."/>
            <person name="Dong W."/>
            <person name="Hu S."/>
            <person name="Zeng C."/>
            <person name="Zhang J."/>
            <person name="Zhang Y."/>
            <person name="Li R."/>
            <person name="Xu Z."/>
            <person name="Li S."/>
            <person name="Li X."/>
            <person name="Zheng H."/>
            <person name="Cong L."/>
            <person name="Lin L."/>
            <person name="Yin J."/>
            <person name="Geng J."/>
            <person name="Li G."/>
            <person name="Shi J."/>
            <person name="Liu J."/>
            <person name="Lv H."/>
            <person name="Li J."/>
            <person name="Wang J."/>
            <person name="Deng Y."/>
            <person name="Ran L."/>
            <person name="Shi X."/>
            <person name="Wang X."/>
            <person name="Wu Q."/>
            <person name="Li C."/>
            <person name="Ren X."/>
            <person name="Wang J."/>
            <person name="Wang X."/>
            <person name="Li D."/>
            <person name="Liu D."/>
            <person name="Zhang X."/>
            <person name="Ji Z."/>
            <person name="Zhao W."/>
            <person name="Sun Y."/>
            <person name="Zhang Z."/>
            <person name="Bao J."/>
            <person name="Han Y."/>
            <person name="Dong L."/>
            <person name="Ji J."/>
            <person name="Chen P."/>
            <person name="Wu S."/>
            <person name="Liu J."/>
            <person name="Xiao Y."/>
            <person name="Bu D."/>
            <person name="Tan J."/>
            <person name="Yang L."/>
            <person name="Ye C."/>
            <person name="Zhang J."/>
            <person name="Xu J."/>
            <person name="Zhou Y."/>
            <person name="Yu Y."/>
            <person name="Zhang B."/>
            <person name="Zhuang S."/>
            <person name="Wei H."/>
            <person name="Liu B."/>
            <person name="Lei M."/>
            <person name="Yu H."/>
            <person name="Li Y."/>
            <person name="Xu H."/>
            <person name="Wei S."/>
            <person name="He X."/>
            <person name="Fang L."/>
            <person name="Zhang Z."/>
            <person name="Zhang Y."/>
            <person name="Huang X."/>
            <person name="Su Z."/>
            <person name="Tong W."/>
            <person name="Li J."/>
            <person name="Tong Z."/>
            <person name="Li S."/>
            <person name="Ye J."/>
            <person name="Wang L."/>
            <person name="Fang L."/>
            <person name="Lei T."/>
            <person name="Chen C."/>
            <person name="Chen H."/>
            <person name="Xu Z."/>
            <person name="Li H."/>
            <person name="Huang H."/>
            <person name="Zhang F."/>
            <person name="Xu H."/>
            <person name="Li N."/>
            <person name="Zhao C."/>
            <person name="Li S."/>
            <person name="Dong L."/>
            <person name="Huang Y."/>
            <person name="Li L."/>
            <person name="Xi Y."/>
            <person name="Qi Q."/>
            <person name="Li W."/>
            <person name="Zhang B."/>
            <person name="Hu W."/>
            <person name="Zhang Y."/>
            <person name="Tian X."/>
            <person name="Jiao Y."/>
            <person name="Liang X."/>
            <person name="Jin J."/>
            <person name="Gao L."/>
            <person name="Zheng W."/>
            <person name="Hao B."/>
            <person name="Liu S."/>
            <person name="Wang W."/>
            <person name="Yuan L."/>
            <person name="Cao M."/>
            <person name="McDermott J."/>
            <person name="Samudrala R."/>
            <person name="Wang J."/>
            <person name="Wong G.K."/>
            <person name="Yang H."/>
        </authorList>
    </citation>
    <scope>NUCLEOTIDE SEQUENCE [LARGE SCALE GENOMIC DNA]</scope>
    <source>
        <strain evidence="5">cv. 93-11</strain>
    </source>
</reference>
<protein>
    <recommendedName>
        <fullName evidence="3">No apical meristem-associated C-terminal domain-containing protein</fullName>
    </recommendedName>
</protein>
<proteinExistence type="predicted"/>
<organism evidence="4 5">
    <name type="scientific">Oryza sativa subsp. indica</name>
    <name type="common">Rice</name>
    <dbReference type="NCBI Taxonomy" id="39946"/>
    <lineage>
        <taxon>Eukaryota</taxon>
        <taxon>Viridiplantae</taxon>
        <taxon>Streptophyta</taxon>
        <taxon>Embryophyta</taxon>
        <taxon>Tracheophyta</taxon>
        <taxon>Spermatophyta</taxon>
        <taxon>Magnoliopsida</taxon>
        <taxon>Liliopsida</taxon>
        <taxon>Poales</taxon>
        <taxon>Poaceae</taxon>
        <taxon>BOP clade</taxon>
        <taxon>Oryzoideae</taxon>
        <taxon>Oryzeae</taxon>
        <taxon>Oryzinae</taxon>
        <taxon>Oryza</taxon>
        <taxon>Oryza sativa</taxon>
    </lineage>
</organism>
<dbReference type="Proteomes" id="UP000007015">
    <property type="component" value="Chromosome 3"/>
</dbReference>
<dbReference type="InterPro" id="IPR029466">
    <property type="entry name" value="NAM-associated_C"/>
</dbReference>
<dbReference type="Pfam" id="PF14303">
    <property type="entry name" value="NAM-associated"/>
    <property type="match status" value="1"/>
</dbReference>
<name>B8AP57_ORYSI</name>
<keyword evidence="1" id="KW-0175">Coiled coil</keyword>
<accession>B8AP57</accession>
<dbReference type="EMBL" id="CM000128">
    <property type="protein sequence ID" value="EEC75881.1"/>
    <property type="molecule type" value="Genomic_DNA"/>
</dbReference>
<feature type="region of interest" description="Disordered" evidence="2">
    <location>
        <begin position="200"/>
        <end position="267"/>
    </location>
</feature>
<feature type="coiled-coil region" evidence="1">
    <location>
        <begin position="296"/>
        <end position="323"/>
    </location>
</feature>
<dbReference type="AlphaFoldDB" id="B8AP57"/>
<feature type="compositionally biased region" description="Polar residues" evidence="2">
    <location>
        <begin position="205"/>
        <end position="233"/>
    </location>
</feature>
<gene>
    <name evidence="4" type="ORF">OsI_12916</name>
</gene>
<evidence type="ECO:0000313" key="5">
    <source>
        <dbReference type="Proteomes" id="UP000007015"/>
    </source>
</evidence>
<dbReference type="Gramene" id="BGIOSGA013273-TA">
    <property type="protein sequence ID" value="BGIOSGA013273-PA"/>
    <property type="gene ID" value="BGIOSGA013273"/>
</dbReference>
<evidence type="ECO:0000256" key="2">
    <source>
        <dbReference type="SAM" id="MobiDB-lite"/>
    </source>
</evidence>
<evidence type="ECO:0000259" key="3">
    <source>
        <dbReference type="Pfam" id="PF14303"/>
    </source>
</evidence>
<dbReference type="STRING" id="39946.B8AP57"/>
<evidence type="ECO:0000313" key="4">
    <source>
        <dbReference type="EMBL" id="EEC75881.1"/>
    </source>
</evidence>
<feature type="compositionally biased region" description="Polar residues" evidence="2">
    <location>
        <begin position="50"/>
        <end position="67"/>
    </location>
</feature>
<dbReference type="HOGENOM" id="CLU_012390_3_0_1"/>